<reference evidence="2 3" key="1">
    <citation type="submission" date="2023-12" db="EMBL/GenBank/DDBJ databases">
        <title>A high-quality genome assembly for Dillenia turbinata (Dilleniales).</title>
        <authorList>
            <person name="Chanderbali A."/>
        </authorList>
    </citation>
    <scope>NUCLEOTIDE SEQUENCE [LARGE SCALE GENOMIC DNA]</scope>
    <source>
        <strain evidence="2">LSX21</strain>
        <tissue evidence="2">Leaf</tissue>
    </source>
</reference>
<keyword evidence="1" id="KW-0812">Transmembrane</keyword>
<evidence type="ECO:0000313" key="3">
    <source>
        <dbReference type="Proteomes" id="UP001370490"/>
    </source>
</evidence>
<sequence length="93" mass="10606">METFTQYSPILPLALVYFIIVYFVGYLGFLRNWSPRTRAEASSSFMSLAEITSGCQNVWSLSRIRKAEAATAAAIYDFLSPFFYTYYSVVRGD</sequence>
<keyword evidence="1" id="KW-1133">Transmembrane helix</keyword>
<gene>
    <name evidence="2" type="ORF">RJ641_012875</name>
</gene>
<dbReference type="Proteomes" id="UP001370490">
    <property type="component" value="Unassembled WGS sequence"/>
</dbReference>
<proteinExistence type="predicted"/>
<dbReference type="PANTHER" id="PTHR31766:SF8">
    <property type="entry name" value="TLC DOMAIN-CONTAINING PROTEIN"/>
    <property type="match status" value="1"/>
</dbReference>
<feature type="transmembrane region" description="Helical" evidence="1">
    <location>
        <begin position="6"/>
        <end position="29"/>
    </location>
</feature>
<organism evidence="2 3">
    <name type="scientific">Dillenia turbinata</name>
    <dbReference type="NCBI Taxonomy" id="194707"/>
    <lineage>
        <taxon>Eukaryota</taxon>
        <taxon>Viridiplantae</taxon>
        <taxon>Streptophyta</taxon>
        <taxon>Embryophyta</taxon>
        <taxon>Tracheophyta</taxon>
        <taxon>Spermatophyta</taxon>
        <taxon>Magnoliopsida</taxon>
        <taxon>eudicotyledons</taxon>
        <taxon>Gunneridae</taxon>
        <taxon>Pentapetalae</taxon>
        <taxon>Dilleniales</taxon>
        <taxon>Dilleniaceae</taxon>
        <taxon>Dillenia</taxon>
    </lineage>
</organism>
<comment type="caution">
    <text evidence="2">The sequence shown here is derived from an EMBL/GenBank/DDBJ whole genome shotgun (WGS) entry which is preliminary data.</text>
</comment>
<dbReference type="InterPro" id="IPR040327">
    <property type="entry name" value="At5g14285-like"/>
</dbReference>
<dbReference type="EMBL" id="JBAMMX010000019">
    <property type="protein sequence ID" value="KAK6922368.1"/>
    <property type="molecule type" value="Genomic_DNA"/>
</dbReference>
<dbReference type="PANTHER" id="PTHR31766">
    <property type="entry name" value="GLABROUS1 ENHANCER-BINDING PROTEIN-LIKE 2"/>
    <property type="match status" value="1"/>
</dbReference>
<accession>A0AAN8Z6I2</accession>
<keyword evidence="1" id="KW-0472">Membrane</keyword>
<protein>
    <submittedName>
        <fullName evidence="2">Uncharacterized protein</fullName>
    </submittedName>
</protein>
<keyword evidence="3" id="KW-1185">Reference proteome</keyword>
<evidence type="ECO:0000313" key="2">
    <source>
        <dbReference type="EMBL" id="KAK6922368.1"/>
    </source>
</evidence>
<evidence type="ECO:0000256" key="1">
    <source>
        <dbReference type="SAM" id="Phobius"/>
    </source>
</evidence>
<name>A0AAN8Z6I2_9MAGN</name>
<dbReference type="AlphaFoldDB" id="A0AAN8Z6I2"/>